<evidence type="ECO:0000313" key="8">
    <source>
        <dbReference type="EMBL" id="KAK7052827.1"/>
    </source>
</evidence>
<dbReference type="Proteomes" id="UP001383192">
    <property type="component" value="Unassembled WGS sequence"/>
</dbReference>
<comment type="similarity">
    <text evidence="2">Belongs to the oxygen-dependent FAD-linked oxidoreductase family.</text>
</comment>
<dbReference type="PANTHER" id="PTHR42973:SF39">
    <property type="entry name" value="FAD-BINDING PCMH-TYPE DOMAIN-CONTAINING PROTEIN"/>
    <property type="match status" value="1"/>
</dbReference>
<evidence type="ECO:0000256" key="5">
    <source>
        <dbReference type="ARBA" id="ARBA00023002"/>
    </source>
</evidence>
<dbReference type="InterPro" id="IPR016167">
    <property type="entry name" value="FAD-bd_PCMH_sub1"/>
</dbReference>
<dbReference type="InterPro" id="IPR036318">
    <property type="entry name" value="FAD-bd_PCMH-like_sf"/>
</dbReference>
<keyword evidence="4" id="KW-0274">FAD</keyword>
<dbReference type="GO" id="GO:0016491">
    <property type="term" value="F:oxidoreductase activity"/>
    <property type="evidence" value="ECO:0007669"/>
    <property type="project" value="UniProtKB-KW"/>
</dbReference>
<dbReference type="GO" id="GO:0050660">
    <property type="term" value="F:flavin adenine dinucleotide binding"/>
    <property type="evidence" value="ECO:0007669"/>
    <property type="project" value="InterPro"/>
</dbReference>
<dbReference type="AlphaFoldDB" id="A0AAW0DR69"/>
<feature type="region of interest" description="Disordered" evidence="6">
    <location>
        <begin position="720"/>
        <end position="742"/>
    </location>
</feature>
<comment type="cofactor">
    <cofactor evidence="1">
        <name>FAD</name>
        <dbReference type="ChEBI" id="CHEBI:57692"/>
    </cofactor>
</comment>
<keyword evidence="9" id="KW-1185">Reference proteome</keyword>
<evidence type="ECO:0000256" key="3">
    <source>
        <dbReference type="ARBA" id="ARBA00022630"/>
    </source>
</evidence>
<keyword evidence="5" id="KW-0560">Oxidoreductase</keyword>
<dbReference type="InterPro" id="IPR012951">
    <property type="entry name" value="BBE"/>
</dbReference>
<feature type="compositionally biased region" description="Polar residues" evidence="6">
    <location>
        <begin position="125"/>
        <end position="144"/>
    </location>
</feature>
<feature type="region of interest" description="Disordered" evidence="6">
    <location>
        <begin position="117"/>
        <end position="154"/>
    </location>
</feature>
<accession>A0AAW0DR69</accession>
<dbReference type="Gene3D" id="3.30.43.10">
    <property type="entry name" value="Uridine Diphospho-n-acetylenolpyruvylglucosamine Reductase, domain 2"/>
    <property type="match status" value="1"/>
</dbReference>
<organism evidence="8 9">
    <name type="scientific">Paramarasmius palmivorus</name>
    <dbReference type="NCBI Taxonomy" id="297713"/>
    <lineage>
        <taxon>Eukaryota</taxon>
        <taxon>Fungi</taxon>
        <taxon>Dikarya</taxon>
        <taxon>Basidiomycota</taxon>
        <taxon>Agaricomycotina</taxon>
        <taxon>Agaricomycetes</taxon>
        <taxon>Agaricomycetidae</taxon>
        <taxon>Agaricales</taxon>
        <taxon>Marasmiineae</taxon>
        <taxon>Marasmiaceae</taxon>
        <taxon>Paramarasmius</taxon>
    </lineage>
</organism>
<dbReference type="InterPro" id="IPR016169">
    <property type="entry name" value="FAD-bd_PCMH_sub2"/>
</dbReference>
<evidence type="ECO:0000259" key="7">
    <source>
        <dbReference type="Pfam" id="PF08031"/>
    </source>
</evidence>
<name>A0AAW0DR69_9AGAR</name>
<reference evidence="8 9" key="1">
    <citation type="submission" date="2024-01" db="EMBL/GenBank/DDBJ databases">
        <title>A draft genome for a cacao thread blight-causing isolate of Paramarasmius palmivorus.</title>
        <authorList>
            <person name="Baruah I.K."/>
            <person name="Bukari Y."/>
            <person name="Amoako-Attah I."/>
            <person name="Meinhardt L.W."/>
            <person name="Bailey B.A."/>
            <person name="Cohen S.P."/>
        </authorList>
    </citation>
    <scope>NUCLEOTIDE SEQUENCE [LARGE SCALE GENOMIC DNA]</scope>
    <source>
        <strain evidence="8 9">GH-12</strain>
    </source>
</reference>
<evidence type="ECO:0000256" key="4">
    <source>
        <dbReference type="ARBA" id="ARBA00022827"/>
    </source>
</evidence>
<feature type="domain" description="Berberine/berberine-like" evidence="7">
    <location>
        <begin position="687"/>
        <end position="713"/>
    </location>
</feature>
<keyword evidence="3" id="KW-0285">Flavoprotein</keyword>
<dbReference type="InterPro" id="IPR050416">
    <property type="entry name" value="FAD-linked_Oxidoreductase"/>
</dbReference>
<dbReference type="Gene3D" id="3.40.462.20">
    <property type="match status" value="1"/>
</dbReference>
<evidence type="ECO:0000256" key="2">
    <source>
        <dbReference type="ARBA" id="ARBA00005466"/>
    </source>
</evidence>
<protein>
    <recommendedName>
        <fullName evidence="7">Berberine/berberine-like domain-containing protein</fullName>
    </recommendedName>
</protein>
<evidence type="ECO:0000313" key="9">
    <source>
        <dbReference type="Proteomes" id="UP001383192"/>
    </source>
</evidence>
<evidence type="ECO:0000256" key="1">
    <source>
        <dbReference type="ARBA" id="ARBA00001974"/>
    </source>
</evidence>
<proteinExistence type="inferred from homology"/>
<dbReference type="Gene3D" id="3.30.465.10">
    <property type="match status" value="1"/>
</dbReference>
<sequence length="767" mass="83283">MPSDLLPSEPLTLTEILLEELRALIRGSVYPRGDQNFVEYTAIFNGNVQSPAQAVTCPLDAEDVSKIIVFCNKHSLSPSIKAGGYGTAGWAVGGDIVIDMSRLTDIDIEVPKEDGSYTSLRDVAPSNSKGKQAVKPSTISSATPNPGKRRREEDAQLRNFDLASPTVATFLRNGNDDIHTPSPSVRRRISTTSYVAGSSSYDNPGEGQDQSPAEIENGNETSTTQQGVNRNLSDNGSAAQVITITPSNHTPPHAENGSGAGSAPRNADPFGYIDGAGPVDHTSRMHSSFSTRSGIYGTLVSGPSTFVANPRLPSTDRSMPSQSTPIHKMAYVTFGAGMRQKEVDIYTAKNPLPGQAITGDDTSIPYHVPFAAHPVGSSIMILGGFGFLSRMHGLSIDNLVEVEMVLADGRIVIVNKDDHPDLWWAIRGAGPAFGVATRYKAKAFPVPVVFAGNLLYRFNKATAASLIKHFRDCIKGAPRELYANVFLTSGPAGKDSLIVIQMCYVGPKEKGQEYLSAIASWDGEKCLLNEVNEKNFLHQQDSVAMVLRGKESKQRVGNGSYGISSFLRFYSTLLLTYERSRSTLITSLPDEIIHKTVMEFADTPVGCTWLFELAGGAIGDFEDTCLPKSSREATWTVAALHQWDMGIDDYQCITTAESWIADILKPVSTGGVFPSFLGRHEVPGRTMSCFGEHWDRLCRVKEQYDPTNVFRNSLWPLNEKGNKVDATDREPLTPPEAGTTFDSLVEMQKERETKEKDAPAIASPSAS</sequence>
<gene>
    <name evidence="8" type="ORF">VNI00_004146</name>
</gene>
<evidence type="ECO:0000256" key="6">
    <source>
        <dbReference type="SAM" id="MobiDB-lite"/>
    </source>
</evidence>
<dbReference type="EMBL" id="JAYKXP010000011">
    <property type="protein sequence ID" value="KAK7052827.1"/>
    <property type="molecule type" value="Genomic_DNA"/>
</dbReference>
<feature type="region of interest" description="Disordered" evidence="6">
    <location>
        <begin position="195"/>
        <end position="288"/>
    </location>
</feature>
<dbReference type="Pfam" id="PF08031">
    <property type="entry name" value="BBE"/>
    <property type="match status" value="1"/>
</dbReference>
<feature type="compositionally biased region" description="Polar residues" evidence="6">
    <location>
        <begin position="218"/>
        <end position="250"/>
    </location>
</feature>
<dbReference type="PANTHER" id="PTHR42973">
    <property type="entry name" value="BINDING OXIDOREDUCTASE, PUTATIVE (AFU_ORTHOLOGUE AFUA_1G17690)-RELATED"/>
    <property type="match status" value="1"/>
</dbReference>
<feature type="compositionally biased region" description="Basic and acidic residues" evidence="6">
    <location>
        <begin position="720"/>
        <end position="731"/>
    </location>
</feature>
<comment type="caution">
    <text evidence="8">The sequence shown here is derived from an EMBL/GenBank/DDBJ whole genome shotgun (WGS) entry which is preliminary data.</text>
</comment>
<dbReference type="SUPFAM" id="SSF56176">
    <property type="entry name" value="FAD-binding/transporter-associated domain-like"/>
    <property type="match status" value="2"/>
</dbReference>